<evidence type="ECO:0000313" key="3">
    <source>
        <dbReference type="Proteomes" id="UP000295499"/>
    </source>
</evidence>
<gene>
    <name evidence="2" type="ORF">CLV32_2977</name>
</gene>
<dbReference type="RefSeq" id="WP_133556713.1">
    <property type="nucleotide sequence ID" value="NZ_SNWM01000003.1"/>
</dbReference>
<keyword evidence="1" id="KW-0812">Transmembrane</keyword>
<dbReference type="Proteomes" id="UP000295499">
    <property type="component" value="Unassembled WGS sequence"/>
</dbReference>
<proteinExistence type="predicted"/>
<keyword evidence="3" id="KW-1185">Reference proteome</keyword>
<dbReference type="AlphaFoldDB" id="A0A4R6IIQ4"/>
<evidence type="ECO:0000313" key="2">
    <source>
        <dbReference type="EMBL" id="TDO21869.1"/>
    </source>
</evidence>
<accession>A0A4R6IIQ4</accession>
<organism evidence="2 3">
    <name type="scientific">Pedobacter duraquae</name>
    <dbReference type="NCBI Taxonomy" id="425511"/>
    <lineage>
        <taxon>Bacteria</taxon>
        <taxon>Pseudomonadati</taxon>
        <taxon>Bacteroidota</taxon>
        <taxon>Sphingobacteriia</taxon>
        <taxon>Sphingobacteriales</taxon>
        <taxon>Sphingobacteriaceae</taxon>
        <taxon>Pedobacter</taxon>
    </lineage>
</organism>
<feature type="transmembrane region" description="Helical" evidence="1">
    <location>
        <begin position="12"/>
        <end position="29"/>
    </location>
</feature>
<keyword evidence="1" id="KW-0472">Membrane</keyword>
<evidence type="ECO:0000256" key="1">
    <source>
        <dbReference type="SAM" id="Phobius"/>
    </source>
</evidence>
<dbReference type="EMBL" id="SNWM01000003">
    <property type="protein sequence ID" value="TDO21869.1"/>
    <property type="molecule type" value="Genomic_DNA"/>
</dbReference>
<dbReference type="OrthoDB" id="797136at2"/>
<comment type="caution">
    <text evidence="2">The sequence shown here is derived from an EMBL/GenBank/DDBJ whole genome shotgun (WGS) entry which is preliminary data.</text>
</comment>
<keyword evidence="1" id="KW-1133">Transmembrane helix</keyword>
<name>A0A4R6IIQ4_9SPHI</name>
<protein>
    <submittedName>
        <fullName evidence="2">Uncharacterized protein</fullName>
    </submittedName>
</protein>
<sequence length="157" mass="18173">MRKFTFSLKMGVIMPLFIVFTAFSAAGLLEEQSIYIQKKLLEHYDADQEILKIKKTELNVTNTGFCRYKRHFENGKVEYFSFNLIKFKDLDYVGTVKSGRLIIRTLGEDVIVQTYNDKKGDIDSMAAAVSIPLKQVEAEDLNDFAEKFQQMHQDLKK</sequence>
<reference evidence="2 3" key="1">
    <citation type="submission" date="2019-03" db="EMBL/GenBank/DDBJ databases">
        <title>Genomic Encyclopedia of Archaeal and Bacterial Type Strains, Phase II (KMG-II): from individual species to whole genera.</title>
        <authorList>
            <person name="Goeker M."/>
        </authorList>
    </citation>
    <scope>NUCLEOTIDE SEQUENCE [LARGE SCALE GENOMIC DNA]</scope>
    <source>
        <strain evidence="2 3">DSM 19034</strain>
    </source>
</reference>